<gene>
    <name evidence="3" type="ORF">AUR64_14505</name>
</gene>
<dbReference type="AlphaFoldDB" id="A0A0W1R7C5"/>
<feature type="domain" description="CAAX prenyl protease 2/Lysostaphin resistance protein A-like" evidence="2">
    <location>
        <begin position="53"/>
        <end position="142"/>
    </location>
</feature>
<evidence type="ECO:0000313" key="4">
    <source>
        <dbReference type="Proteomes" id="UP000054387"/>
    </source>
</evidence>
<feature type="transmembrane region" description="Helical" evidence="1">
    <location>
        <begin position="135"/>
        <end position="156"/>
    </location>
</feature>
<dbReference type="InterPro" id="IPR003675">
    <property type="entry name" value="Rce1/LyrA-like_dom"/>
</dbReference>
<dbReference type="GO" id="GO:0080120">
    <property type="term" value="P:CAAX-box protein maturation"/>
    <property type="evidence" value="ECO:0007669"/>
    <property type="project" value="UniProtKB-ARBA"/>
</dbReference>
<dbReference type="GO" id="GO:0004175">
    <property type="term" value="F:endopeptidase activity"/>
    <property type="evidence" value="ECO:0007669"/>
    <property type="project" value="UniProtKB-ARBA"/>
</dbReference>
<name>A0A0W1R7C5_9EURY</name>
<accession>A0A0W1R7C5</accession>
<reference evidence="3 4" key="1">
    <citation type="submission" date="2015-12" db="EMBL/GenBank/DDBJ databases">
        <title>Haloprofundus marisrubri gen. nov., sp. nov., an extremely halophilic archaeon isolated from the Discovery deep brine-seawater interface in the Red Sea.</title>
        <authorList>
            <person name="Zhang G."/>
            <person name="Stingl U."/>
            <person name="Rashid M."/>
        </authorList>
    </citation>
    <scope>NUCLEOTIDE SEQUENCE [LARGE SCALE GENOMIC DNA]</scope>
    <source>
        <strain evidence="3 4">SB9</strain>
    </source>
</reference>
<dbReference type="Proteomes" id="UP000054387">
    <property type="component" value="Unassembled WGS sequence"/>
</dbReference>
<proteinExistence type="predicted"/>
<dbReference type="EMBL" id="LOPU01000029">
    <property type="protein sequence ID" value="KTG09010.1"/>
    <property type="molecule type" value="Genomic_DNA"/>
</dbReference>
<evidence type="ECO:0000313" key="3">
    <source>
        <dbReference type="EMBL" id="KTG09010.1"/>
    </source>
</evidence>
<keyword evidence="1" id="KW-1133">Transmembrane helix</keyword>
<keyword evidence="1" id="KW-0472">Membrane</keyword>
<dbReference type="InterPro" id="IPR052710">
    <property type="entry name" value="CAAX_protease"/>
</dbReference>
<evidence type="ECO:0000256" key="1">
    <source>
        <dbReference type="SAM" id="Phobius"/>
    </source>
</evidence>
<dbReference type="PANTHER" id="PTHR36435:SF1">
    <property type="entry name" value="CAAX AMINO TERMINAL PROTEASE FAMILY PROTEIN"/>
    <property type="match status" value="1"/>
</dbReference>
<comment type="caution">
    <text evidence="3">The sequence shown here is derived from an EMBL/GenBank/DDBJ whole genome shotgun (WGS) entry which is preliminary data.</text>
</comment>
<sequence length="157" mass="16380">MLPFRIPSRQETASAIVIALLITVLIDPIAAHTATVLGAGESSSDSLNSLSGTLVLAVSAILIAPIVEEILFRGVVFDAIRVRYSATIAIVGSSLFFGGIHLLIGGVSGVVFSTLSGVLFGWMRLQYDNLTGPTLAHALGNTYSVVVMAGYLPAFFA</sequence>
<keyword evidence="4" id="KW-1185">Reference proteome</keyword>
<evidence type="ECO:0000259" key="2">
    <source>
        <dbReference type="Pfam" id="PF02517"/>
    </source>
</evidence>
<protein>
    <recommendedName>
        <fullName evidence="2">CAAX prenyl protease 2/Lysostaphin resistance protein A-like domain-containing protein</fullName>
    </recommendedName>
</protein>
<organism evidence="3 4">
    <name type="scientific">Haloprofundus marisrubri</name>
    <dbReference type="NCBI Taxonomy" id="1514971"/>
    <lineage>
        <taxon>Archaea</taxon>
        <taxon>Methanobacteriati</taxon>
        <taxon>Methanobacteriota</taxon>
        <taxon>Stenosarchaea group</taxon>
        <taxon>Halobacteria</taxon>
        <taxon>Halobacteriales</taxon>
        <taxon>Haloferacaceae</taxon>
        <taxon>Haloprofundus</taxon>
    </lineage>
</organism>
<dbReference type="PANTHER" id="PTHR36435">
    <property type="entry name" value="SLR1288 PROTEIN"/>
    <property type="match status" value="1"/>
</dbReference>
<keyword evidence="1" id="KW-0812">Transmembrane</keyword>
<feature type="transmembrane region" description="Helical" evidence="1">
    <location>
        <begin position="88"/>
        <end position="115"/>
    </location>
</feature>
<dbReference type="Pfam" id="PF02517">
    <property type="entry name" value="Rce1-like"/>
    <property type="match status" value="1"/>
</dbReference>
<feature type="transmembrane region" description="Helical" evidence="1">
    <location>
        <begin position="54"/>
        <end position="76"/>
    </location>
</feature>